<dbReference type="GO" id="GO:0005634">
    <property type="term" value="C:nucleus"/>
    <property type="evidence" value="ECO:0007669"/>
    <property type="project" value="UniProtKB-ARBA"/>
</dbReference>
<dbReference type="PANTHER" id="PTHR16121:SF0">
    <property type="entry name" value="CAP-SPECIFIC MRNA (NUCLEOSIDE-2'-O-)-METHYLTRANSFERASE 1"/>
    <property type="match status" value="1"/>
</dbReference>
<name>A0A6C0HUX5_9ZZZZ</name>
<dbReference type="Gene3D" id="3.40.50.12760">
    <property type="match status" value="1"/>
</dbReference>
<accession>A0A6C0HUX5</accession>
<dbReference type="AlphaFoldDB" id="A0A6C0HUX5"/>
<dbReference type="InterPro" id="IPR002877">
    <property type="entry name" value="RNA_MeTrfase_FtsJ_dom"/>
</dbReference>
<protein>
    <recommendedName>
        <fullName evidence="1">Ribosomal RNA methyltransferase FtsJ domain-containing protein</fullName>
    </recommendedName>
</protein>
<dbReference type="InterPro" id="IPR050851">
    <property type="entry name" value="mRNA_Cap_2O-Ribose_MeTrfase"/>
</dbReference>
<proteinExistence type="predicted"/>
<dbReference type="PANTHER" id="PTHR16121">
    <property type="entry name" value="CAP-SPECIFIC MRNA (NUCLEOSIDE-2'-O-)-METHYLTRANSFERASE 1-RELATED"/>
    <property type="match status" value="1"/>
</dbReference>
<dbReference type="GO" id="GO:0006370">
    <property type="term" value="P:7-methylguanosine mRNA capping"/>
    <property type="evidence" value="ECO:0007669"/>
    <property type="project" value="TreeGrafter"/>
</dbReference>
<organism evidence="2">
    <name type="scientific">viral metagenome</name>
    <dbReference type="NCBI Taxonomy" id="1070528"/>
    <lineage>
        <taxon>unclassified sequences</taxon>
        <taxon>metagenomes</taxon>
        <taxon>organismal metagenomes</taxon>
    </lineage>
</organism>
<dbReference type="Pfam" id="PF01728">
    <property type="entry name" value="FtsJ"/>
    <property type="match status" value="1"/>
</dbReference>
<reference evidence="2" key="1">
    <citation type="journal article" date="2020" name="Nature">
        <title>Giant virus diversity and host interactions through global metagenomics.</title>
        <authorList>
            <person name="Schulz F."/>
            <person name="Roux S."/>
            <person name="Paez-Espino D."/>
            <person name="Jungbluth S."/>
            <person name="Walsh D.A."/>
            <person name="Denef V.J."/>
            <person name="McMahon K.D."/>
            <person name="Konstantinidis K.T."/>
            <person name="Eloe-Fadrosh E.A."/>
            <person name="Kyrpides N.C."/>
            <person name="Woyke T."/>
        </authorList>
    </citation>
    <scope>NUCLEOTIDE SEQUENCE</scope>
    <source>
        <strain evidence="2">GVMAG-M-3300023184-16</strain>
    </source>
</reference>
<dbReference type="EMBL" id="MN740016">
    <property type="protein sequence ID" value="QHT84200.1"/>
    <property type="molecule type" value="Genomic_DNA"/>
</dbReference>
<sequence length="440" mass="51298">MYTHFLLPRLPTTLYTFLAIQETDTLPVAVINESLSYYLHDIKHQIHLYEKLWETFKRFTNTYEYIHTVIPFKKYCISKYRPLSRSFFKMIELIHLFGLGTEKAEPIRTFHLAEGPGGFIEALVKFRNRSDDKYVGMTLQDIHNNDYNIPGWKKSQHFLHENRNTVSLEHGCDQTGNILSLDNFVYIHEMYGSSMDLITADGGFDFSTDFDNQEINMTKLLFGQIAYALCMQKQGGSFVLKIFDIFMQHTIDMIALLSSMYEKVYITKPNTSRAANSEKYIVCKGFIPVSSYKFYPYLFQLFRKMLHPVPKDPPSTYIFRIFSPNVPIHQFFMGKLEEYNIIIGQTQIENIYVTLSFIVGECMPHCRIGNTMDSSTAVSLKDSVIIKGIDTIDFPESGKGRVSDTPNQRIFYRSKIQNLIKMNIQKCIQWCIQHNLMYNY</sequence>
<evidence type="ECO:0000259" key="1">
    <source>
        <dbReference type="Pfam" id="PF01728"/>
    </source>
</evidence>
<dbReference type="SUPFAM" id="SSF53335">
    <property type="entry name" value="S-adenosyl-L-methionine-dependent methyltransferases"/>
    <property type="match status" value="1"/>
</dbReference>
<dbReference type="GO" id="GO:0032259">
    <property type="term" value="P:methylation"/>
    <property type="evidence" value="ECO:0007669"/>
    <property type="project" value="InterPro"/>
</dbReference>
<dbReference type="InterPro" id="IPR029063">
    <property type="entry name" value="SAM-dependent_MTases_sf"/>
</dbReference>
<feature type="domain" description="Ribosomal RNA methyltransferase FtsJ" evidence="1">
    <location>
        <begin position="84"/>
        <end position="286"/>
    </location>
</feature>
<evidence type="ECO:0000313" key="2">
    <source>
        <dbReference type="EMBL" id="QHT84200.1"/>
    </source>
</evidence>
<dbReference type="GO" id="GO:0005737">
    <property type="term" value="C:cytoplasm"/>
    <property type="evidence" value="ECO:0007669"/>
    <property type="project" value="TreeGrafter"/>
</dbReference>
<dbReference type="GO" id="GO:0004483">
    <property type="term" value="F:methyltransferase cap1 activity"/>
    <property type="evidence" value="ECO:0007669"/>
    <property type="project" value="TreeGrafter"/>
</dbReference>